<dbReference type="EMBL" id="RJUG01000003">
    <property type="protein sequence ID" value="ROI09140.1"/>
    <property type="molecule type" value="Genomic_DNA"/>
</dbReference>
<name>A0A3N0WVP0_9FLAO</name>
<gene>
    <name evidence="1" type="ORF">EGI11_06945</name>
</gene>
<sequence>MLLVKVKKNAERTVNFSSSPDCSGIPRRSASAVRGYSGKRVEIFGRCETLLLLKNVIFQLKNL</sequence>
<comment type="caution">
    <text evidence="1">The sequence shown here is derived from an EMBL/GenBank/DDBJ whole genome shotgun (WGS) entry which is preliminary data.</text>
</comment>
<organism evidence="1 2">
    <name type="scientific">Kaistella daneshvariae</name>
    <dbReference type="NCBI Taxonomy" id="2487074"/>
    <lineage>
        <taxon>Bacteria</taxon>
        <taxon>Pseudomonadati</taxon>
        <taxon>Bacteroidota</taxon>
        <taxon>Flavobacteriia</taxon>
        <taxon>Flavobacteriales</taxon>
        <taxon>Weeksellaceae</taxon>
        <taxon>Chryseobacterium group</taxon>
        <taxon>Kaistella</taxon>
    </lineage>
</organism>
<proteinExistence type="predicted"/>
<reference evidence="2" key="2">
    <citation type="submission" date="2018-11" db="EMBL/GenBank/DDBJ databases">
        <title>Proposal to divide the Flavobacteriaceae and reorganize its genera based on Amino Acid Identity values calculated from whole genome sequences.</title>
        <authorList>
            <person name="Nicholson A.C."/>
            <person name="Gulvik C.A."/>
            <person name="Whitney A.M."/>
            <person name="Humrighouse B.W."/>
            <person name="Bell M."/>
            <person name="Holmens B."/>
            <person name="Steigerwalt A."/>
            <person name="Villarma A."/>
            <person name="Sheth M."/>
            <person name="Batra D."/>
            <person name="Pryor J."/>
            <person name="Bernardet J.-F."/>
            <person name="Hugo C."/>
            <person name="Kampfer P."/>
            <person name="Newman J."/>
            <person name="Mcquiston J.R."/>
        </authorList>
    </citation>
    <scope>NUCLEOTIDE SEQUENCE [LARGE SCALE GENOMIC DNA]</scope>
    <source>
        <strain evidence="2">H3056</strain>
    </source>
</reference>
<evidence type="ECO:0000313" key="2">
    <source>
        <dbReference type="Proteomes" id="UP000270224"/>
    </source>
</evidence>
<evidence type="ECO:0000313" key="1">
    <source>
        <dbReference type="EMBL" id="ROI09140.1"/>
    </source>
</evidence>
<accession>A0A3N0WVP0</accession>
<dbReference type="Proteomes" id="UP000270224">
    <property type="component" value="Unassembled WGS sequence"/>
</dbReference>
<reference evidence="2" key="1">
    <citation type="submission" date="2018-11" db="EMBL/GenBank/DDBJ databases">
        <title>Proposal to divide the Flavobacteriaceae and reorganize its genera based on Amino Acid Identity values calculated from whole genome sequences.</title>
        <authorList>
            <person name="Nicholson A.C."/>
            <person name="Gulvik C.A."/>
            <person name="Whitney A.M."/>
            <person name="Humrighouse B.W."/>
            <person name="Bell M."/>
            <person name="Holmes B."/>
            <person name="Steigerwalt A."/>
            <person name="Villarma A."/>
            <person name="Sheth M."/>
            <person name="Batra D."/>
            <person name="Pryor J."/>
            <person name="Bernardet J.-F."/>
            <person name="Hugo C."/>
            <person name="Kampfer P."/>
            <person name="Newman J."/>
            <person name="Mcquiston J.R."/>
        </authorList>
    </citation>
    <scope>NUCLEOTIDE SEQUENCE [LARGE SCALE GENOMIC DNA]</scope>
    <source>
        <strain evidence="2">H3056</strain>
    </source>
</reference>
<protein>
    <submittedName>
        <fullName evidence="1">Uncharacterized protein</fullName>
    </submittedName>
</protein>
<dbReference type="AlphaFoldDB" id="A0A3N0WVP0"/>